<sequence length="271" mass="28490">MGSALLMFGLGLFTGINPIRVGLTLLVISRPRPVQNLLVYGLGGLMVSIPCLVVPLLVLHVTPRFRTVVHDVATPGTGASSVVRHIQVGLGVIVLSVAAVTVVRSLMGRRQRTQVPASVGATSTLVRDSATPPPIARLLTPAQDEPTEGGSAIRRLLGRVRNAWANGSLWVSWVIGFLFGGPGADEMLYVVALIVATGAAIGTQVSSAIAFVAGVLVVVEMALGCYLARPAKTQALVERLHDWARTHRRKIMVTMCTVGGAWLLVVGLTSA</sequence>
<proteinExistence type="predicted"/>
<keyword evidence="1" id="KW-0812">Transmembrane</keyword>
<evidence type="ECO:0000256" key="1">
    <source>
        <dbReference type="SAM" id="Phobius"/>
    </source>
</evidence>
<dbReference type="EMBL" id="AP022583">
    <property type="protein sequence ID" value="BBY06258.1"/>
    <property type="molecule type" value="Genomic_DNA"/>
</dbReference>
<dbReference type="Proteomes" id="UP000466894">
    <property type="component" value="Chromosome"/>
</dbReference>
<feature type="transmembrane region" description="Helical" evidence="1">
    <location>
        <begin position="251"/>
        <end position="270"/>
    </location>
</feature>
<feature type="transmembrane region" description="Helical" evidence="1">
    <location>
        <begin position="163"/>
        <end position="181"/>
    </location>
</feature>
<feature type="transmembrane region" description="Helical" evidence="1">
    <location>
        <begin position="6"/>
        <end position="28"/>
    </location>
</feature>
<accession>A0A7I7PCC7</accession>
<feature type="transmembrane region" description="Helical" evidence="1">
    <location>
        <begin position="82"/>
        <end position="103"/>
    </location>
</feature>
<gene>
    <name evidence="2" type="ORF">MNVI_15760</name>
</gene>
<organism evidence="2 3">
    <name type="scientific">Mycobacterium noviomagense</name>
    <dbReference type="NCBI Taxonomy" id="459858"/>
    <lineage>
        <taxon>Bacteria</taxon>
        <taxon>Bacillati</taxon>
        <taxon>Actinomycetota</taxon>
        <taxon>Actinomycetes</taxon>
        <taxon>Mycobacteriales</taxon>
        <taxon>Mycobacteriaceae</taxon>
        <taxon>Mycobacterium</taxon>
    </lineage>
</organism>
<name>A0A7I7PCC7_9MYCO</name>
<reference evidence="2 3" key="1">
    <citation type="journal article" date="2019" name="Emerg. Microbes Infect.">
        <title>Comprehensive subspecies identification of 175 nontuberculous mycobacteria species based on 7547 genomic profiles.</title>
        <authorList>
            <person name="Matsumoto Y."/>
            <person name="Kinjo T."/>
            <person name="Motooka D."/>
            <person name="Nabeya D."/>
            <person name="Jung N."/>
            <person name="Uechi K."/>
            <person name="Horii T."/>
            <person name="Iida T."/>
            <person name="Fujita J."/>
            <person name="Nakamura S."/>
        </authorList>
    </citation>
    <scope>NUCLEOTIDE SEQUENCE [LARGE SCALE GENOMIC DNA]</scope>
    <source>
        <strain evidence="2 3">JCM 16367</strain>
    </source>
</reference>
<feature type="transmembrane region" description="Helical" evidence="1">
    <location>
        <begin position="187"/>
        <end position="219"/>
    </location>
</feature>
<dbReference type="Pfam" id="PF11139">
    <property type="entry name" value="SfLAP"/>
    <property type="match status" value="1"/>
</dbReference>
<dbReference type="RefSeq" id="WP_232070372.1">
    <property type="nucleotide sequence ID" value="NZ_AP022583.1"/>
</dbReference>
<keyword evidence="1" id="KW-1133">Transmembrane helix</keyword>
<evidence type="ECO:0000313" key="3">
    <source>
        <dbReference type="Proteomes" id="UP000466894"/>
    </source>
</evidence>
<keyword evidence="1" id="KW-0472">Membrane</keyword>
<protein>
    <recommendedName>
        <fullName evidence="4">Gap protein</fullName>
    </recommendedName>
</protein>
<evidence type="ECO:0008006" key="4">
    <source>
        <dbReference type="Google" id="ProtNLM"/>
    </source>
</evidence>
<dbReference type="KEGG" id="mnv:MNVI_15760"/>
<dbReference type="InterPro" id="IPR021315">
    <property type="entry name" value="Gap/Sap"/>
</dbReference>
<feature type="transmembrane region" description="Helical" evidence="1">
    <location>
        <begin position="37"/>
        <end position="62"/>
    </location>
</feature>
<dbReference type="AlphaFoldDB" id="A0A7I7PCC7"/>
<evidence type="ECO:0000313" key="2">
    <source>
        <dbReference type="EMBL" id="BBY06258.1"/>
    </source>
</evidence>